<gene>
    <name evidence="1" type="ORF">FRZ54_14465</name>
</gene>
<organism evidence="1 2">
    <name type="scientific">Mucilaginibacter ginsenosidivorans</name>
    <dbReference type="NCBI Taxonomy" id="398053"/>
    <lineage>
        <taxon>Bacteria</taxon>
        <taxon>Pseudomonadati</taxon>
        <taxon>Bacteroidota</taxon>
        <taxon>Sphingobacteriia</taxon>
        <taxon>Sphingobacteriales</taxon>
        <taxon>Sphingobacteriaceae</taxon>
        <taxon>Mucilaginibacter</taxon>
    </lineage>
</organism>
<reference evidence="1 2" key="1">
    <citation type="journal article" date="2017" name="Curr. Microbiol.">
        <title>Mucilaginibacter ginsenosidivorans sp. nov., Isolated from Soil of Ginseng Field.</title>
        <authorList>
            <person name="Kim M.M."/>
            <person name="Siddiqi M.Z."/>
            <person name="Im W.T."/>
        </authorList>
    </citation>
    <scope>NUCLEOTIDE SEQUENCE [LARGE SCALE GENOMIC DNA]</scope>
    <source>
        <strain evidence="1 2">Gsoil 3017</strain>
    </source>
</reference>
<keyword evidence="2" id="KW-1185">Reference proteome</keyword>
<protein>
    <submittedName>
        <fullName evidence="1">Uncharacterized protein</fullName>
    </submittedName>
</protein>
<dbReference type="RefSeq" id="WP_147032299.1">
    <property type="nucleotide sequence ID" value="NZ_CP042436.1"/>
</dbReference>
<accession>A0A5B8UYE2</accession>
<name>A0A5B8UYE2_9SPHI</name>
<dbReference type="EMBL" id="CP042436">
    <property type="protein sequence ID" value="QEC63725.1"/>
    <property type="molecule type" value="Genomic_DNA"/>
</dbReference>
<sequence>METHDNLQKRNFTFLPAFTDTDKQLLMLYHDICDYFGWPAGQDERVAPNPSDPANQLDYLLAISG</sequence>
<evidence type="ECO:0000313" key="1">
    <source>
        <dbReference type="EMBL" id="QEC63725.1"/>
    </source>
</evidence>
<dbReference type="Proteomes" id="UP000321479">
    <property type="component" value="Chromosome"/>
</dbReference>
<proteinExistence type="predicted"/>
<evidence type="ECO:0000313" key="2">
    <source>
        <dbReference type="Proteomes" id="UP000321479"/>
    </source>
</evidence>
<dbReference type="KEGG" id="mgin:FRZ54_14465"/>
<dbReference type="AlphaFoldDB" id="A0A5B8UYE2"/>